<dbReference type="GO" id="GO:0016887">
    <property type="term" value="F:ATP hydrolysis activity"/>
    <property type="evidence" value="ECO:0007669"/>
    <property type="project" value="InterPro"/>
</dbReference>
<dbReference type="InterPro" id="IPR038729">
    <property type="entry name" value="Rad50/SbcC_AAA"/>
</dbReference>
<dbReference type="InterPro" id="IPR017599">
    <property type="entry name" value="DNA_S_DndD"/>
</dbReference>
<comment type="caution">
    <text evidence="6">The sequence shown here is derived from an EMBL/GenBank/DDBJ whole genome shotgun (WGS) entry which is preliminary data.</text>
</comment>
<gene>
    <name evidence="6" type="primary">dndD</name>
    <name evidence="6" type="ORF">GKZ28_14160</name>
</gene>
<evidence type="ECO:0000256" key="3">
    <source>
        <dbReference type="ARBA" id="ARBA00013368"/>
    </source>
</evidence>
<reference evidence="6" key="1">
    <citation type="submission" date="2019-12" db="EMBL/GenBank/DDBJ databases">
        <title>Microbes associate with the intestines of laboratory mice.</title>
        <authorList>
            <person name="Navarre W."/>
            <person name="Wong E."/>
        </authorList>
    </citation>
    <scope>NUCLEOTIDE SEQUENCE</scope>
    <source>
        <strain evidence="6">NM79_F5</strain>
    </source>
</reference>
<sequence>MIINSITLKNFRSYEDGTTFSFAPKDKKNIVLIGGENGAGKSTLFEAIKLCIYGPTIYGYLGQNHNYLTKIKNNINDNAFKNEEVECFIGLSLSFNEGTEIKEYALNRSWKYENQKIHENFTVSLYGKELNADEKLYFDNYLKSVIPPSLFDFFFFDGEELSDFFTGKNASSNLKESVLELFNYDTFEILKKQLLTHQKAQTKSNEKLEEARKKFDELSTDCNNIKDEIKELEKTLVLDEEHLDNLLVKRNSTEEDFRNSGGLLEGEKAALNSEIAKLENQRTDIYQSIKDFCNDTLPFLLVSDLLKDTKEQIEKEETLNSYNSIKDKLSGSILKEALLEHEISNNKSDNDFNEVAVTLLSKMFDSKKIENVSSILALSLEEKDSINFIINNILSKDKTEVINKFNKTSKIASKLKTLREKLNSTISEDILNNYLESLHSINEEINKIQNTLAVAKAAIERKYDDLKNKEYHLTRARNEYTTLLQNINVLDMSNGLISYLDELLISLTRDKITLIQDEFVKIFTTIIRKDNYINSISIDDNFHSTLYINKDYFISDVINIINHLGLDAATKKYGPKFIEDLLKHYNINTTKQLEDKMHSDVSFDSISLSTKVNIKDFSNGEKQIYILCLIWAIIKSSGVEIPFIIDTPYARIDETHRNSLTTTYLPNISKQVIILSTNKEIDSELYKVINPYVCDEYLLLYNDKLRKTEIKNGYFEV</sequence>
<dbReference type="PANTHER" id="PTHR32114">
    <property type="entry name" value="ABC TRANSPORTER ABCH.3"/>
    <property type="match status" value="1"/>
</dbReference>
<evidence type="ECO:0000256" key="4">
    <source>
        <dbReference type="SAM" id="Coils"/>
    </source>
</evidence>
<evidence type="ECO:0000313" key="6">
    <source>
        <dbReference type="EMBL" id="MVX64839.1"/>
    </source>
</evidence>
<dbReference type="AlphaFoldDB" id="A0A964W325"/>
<dbReference type="InterPro" id="IPR027417">
    <property type="entry name" value="P-loop_NTPase"/>
</dbReference>
<name>A0A964W325_9CLOT</name>
<comment type="similarity">
    <text evidence="1">Belongs to the SMC family. SbcC subfamily.</text>
</comment>
<dbReference type="SUPFAM" id="SSF52540">
    <property type="entry name" value="P-loop containing nucleoside triphosphate hydrolases"/>
    <property type="match status" value="2"/>
</dbReference>
<comment type="subunit">
    <text evidence="2">Heterodimer of SbcC and SbcD.</text>
</comment>
<keyword evidence="4" id="KW-0175">Coiled coil</keyword>
<dbReference type="NCBIfam" id="TIGR03185">
    <property type="entry name" value="DNA_S_dndD"/>
    <property type="match status" value="1"/>
</dbReference>
<evidence type="ECO:0000313" key="7">
    <source>
        <dbReference type="Proteomes" id="UP000656077"/>
    </source>
</evidence>
<feature type="coiled-coil region" evidence="4">
    <location>
        <begin position="431"/>
        <end position="458"/>
    </location>
</feature>
<protein>
    <recommendedName>
        <fullName evidence="3">Nuclease SbcCD subunit C</fullName>
    </recommendedName>
</protein>
<evidence type="ECO:0000259" key="5">
    <source>
        <dbReference type="Pfam" id="PF13476"/>
    </source>
</evidence>
<evidence type="ECO:0000256" key="2">
    <source>
        <dbReference type="ARBA" id="ARBA00011322"/>
    </source>
</evidence>
<dbReference type="Pfam" id="PF13476">
    <property type="entry name" value="AAA_23"/>
    <property type="match status" value="1"/>
</dbReference>
<dbReference type="GO" id="GO:0006302">
    <property type="term" value="P:double-strand break repair"/>
    <property type="evidence" value="ECO:0007669"/>
    <property type="project" value="InterPro"/>
</dbReference>
<evidence type="ECO:0000256" key="1">
    <source>
        <dbReference type="ARBA" id="ARBA00006930"/>
    </source>
</evidence>
<dbReference type="PANTHER" id="PTHR32114:SF2">
    <property type="entry name" value="ABC TRANSPORTER ABCH.3"/>
    <property type="match status" value="1"/>
</dbReference>
<proteinExistence type="inferred from homology"/>
<organism evidence="6 7">
    <name type="scientific">Clostridium chromiireducens</name>
    <dbReference type="NCBI Taxonomy" id="225345"/>
    <lineage>
        <taxon>Bacteria</taxon>
        <taxon>Bacillati</taxon>
        <taxon>Bacillota</taxon>
        <taxon>Clostridia</taxon>
        <taxon>Eubacteriales</taxon>
        <taxon>Clostridiaceae</taxon>
        <taxon>Clostridium</taxon>
    </lineage>
</organism>
<feature type="domain" description="Rad50/SbcC-type AAA" evidence="5">
    <location>
        <begin position="5"/>
        <end position="230"/>
    </location>
</feature>
<feature type="coiled-coil region" evidence="4">
    <location>
        <begin position="201"/>
        <end position="288"/>
    </location>
</feature>
<dbReference type="Gene3D" id="3.40.50.300">
    <property type="entry name" value="P-loop containing nucleotide triphosphate hydrolases"/>
    <property type="match status" value="2"/>
</dbReference>
<dbReference type="EMBL" id="WSRQ01000022">
    <property type="protein sequence ID" value="MVX64839.1"/>
    <property type="molecule type" value="Genomic_DNA"/>
</dbReference>
<dbReference type="Proteomes" id="UP000656077">
    <property type="component" value="Unassembled WGS sequence"/>
</dbReference>
<dbReference type="RefSeq" id="WP_160359684.1">
    <property type="nucleotide sequence ID" value="NZ_WSRQ01000022.1"/>
</dbReference>
<accession>A0A964W325</accession>